<dbReference type="Gene3D" id="3.10.20.90">
    <property type="entry name" value="Phosphatidylinositol 3-kinase Catalytic Subunit, Chain A, domain 1"/>
    <property type="match status" value="1"/>
</dbReference>
<evidence type="ECO:0000259" key="3">
    <source>
        <dbReference type="PROSITE" id="PS50033"/>
    </source>
</evidence>
<feature type="compositionally biased region" description="Polar residues" evidence="2">
    <location>
        <begin position="42"/>
        <end position="57"/>
    </location>
</feature>
<organism evidence="4 5">
    <name type="scientific">Stylonychia lemnae</name>
    <name type="common">Ciliate</name>
    <dbReference type="NCBI Taxonomy" id="5949"/>
    <lineage>
        <taxon>Eukaryota</taxon>
        <taxon>Sar</taxon>
        <taxon>Alveolata</taxon>
        <taxon>Ciliophora</taxon>
        <taxon>Intramacronucleata</taxon>
        <taxon>Spirotrichea</taxon>
        <taxon>Stichotrichia</taxon>
        <taxon>Sporadotrichida</taxon>
        <taxon>Oxytrichidae</taxon>
        <taxon>Stylonychinae</taxon>
        <taxon>Stylonychia</taxon>
    </lineage>
</organism>
<dbReference type="SMART" id="SM00166">
    <property type="entry name" value="UBX"/>
    <property type="match status" value="1"/>
</dbReference>
<dbReference type="InParanoid" id="A0A078A699"/>
<dbReference type="SUPFAM" id="SSF54236">
    <property type="entry name" value="Ubiquitin-like"/>
    <property type="match status" value="1"/>
</dbReference>
<dbReference type="Pfam" id="PF00789">
    <property type="entry name" value="UBX"/>
    <property type="match status" value="1"/>
</dbReference>
<dbReference type="Pfam" id="PF14555">
    <property type="entry name" value="UBA_4"/>
    <property type="match status" value="1"/>
</dbReference>
<keyword evidence="1" id="KW-0175">Coiled coil</keyword>
<evidence type="ECO:0000313" key="5">
    <source>
        <dbReference type="Proteomes" id="UP000039865"/>
    </source>
</evidence>
<dbReference type="AlphaFoldDB" id="A0A078A699"/>
<keyword evidence="5" id="KW-1185">Reference proteome</keyword>
<dbReference type="SUPFAM" id="SSF52833">
    <property type="entry name" value="Thioredoxin-like"/>
    <property type="match status" value="1"/>
</dbReference>
<dbReference type="GO" id="GO:0043130">
    <property type="term" value="F:ubiquitin binding"/>
    <property type="evidence" value="ECO:0007669"/>
    <property type="project" value="TreeGrafter"/>
</dbReference>
<evidence type="ECO:0000313" key="4">
    <source>
        <dbReference type="EMBL" id="CDW77100.1"/>
    </source>
</evidence>
<dbReference type="EMBL" id="CCKQ01005841">
    <property type="protein sequence ID" value="CDW77100.1"/>
    <property type="molecule type" value="Genomic_DNA"/>
</dbReference>
<feature type="compositionally biased region" description="Acidic residues" evidence="2">
    <location>
        <begin position="113"/>
        <end position="127"/>
    </location>
</feature>
<dbReference type="Gene3D" id="3.40.30.10">
    <property type="entry name" value="Glutaredoxin"/>
    <property type="match status" value="1"/>
</dbReference>
<dbReference type="InterPro" id="IPR001012">
    <property type="entry name" value="UBX_dom"/>
</dbReference>
<dbReference type="InterPro" id="IPR050730">
    <property type="entry name" value="UBX_domain-protein"/>
</dbReference>
<dbReference type="PROSITE" id="PS50033">
    <property type="entry name" value="UBX"/>
    <property type="match status" value="1"/>
</dbReference>
<dbReference type="InterPro" id="IPR036249">
    <property type="entry name" value="Thioredoxin-like_sf"/>
</dbReference>
<accession>A0A078A699</accession>
<dbReference type="InterPro" id="IPR029071">
    <property type="entry name" value="Ubiquitin-like_domsf"/>
</dbReference>
<gene>
    <name evidence="4" type="primary">Contig4663.g4975</name>
    <name evidence="4" type="ORF">STYLEM_6069</name>
</gene>
<dbReference type="PANTHER" id="PTHR23322">
    <property type="entry name" value="FAS-ASSOCIATED PROTEIN"/>
    <property type="match status" value="1"/>
</dbReference>
<feature type="coiled-coil region" evidence="1">
    <location>
        <begin position="369"/>
        <end position="426"/>
    </location>
</feature>
<evidence type="ECO:0000256" key="1">
    <source>
        <dbReference type="SAM" id="Coils"/>
    </source>
</evidence>
<protein>
    <submittedName>
        <fullName evidence="4">Fas-associated factor 1</fullName>
    </submittedName>
</protein>
<evidence type="ECO:0000256" key="2">
    <source>
        <dbReference type="SAM" id="MobiDB-lite"/>
    </source>
</evidence>
<feature type="region of interest" description="Disordered" evidence="2">
    <location>
        <begin position="111"/>
        <end position="133"/>
    </location>
</feature>
<reference evidence="4 5" key="1">
    <citation type="submission" date="2014-06" db="EMBL/GenBank/DDBJ databases">
        <authorList>
            <person name="Swart Estienne"/>
        </authorList>
    </citation>
    <scope>NUCLEOTIDE SEQUENCE [LARGE SCALE GENOMIC DNA]</scope>
    <source>
        <strain evidence="4 5">130c</strain>
    </source>
</reference>
<feature type="region of interest" description="Disordered" evidence="2">
    <location>
        <begin position="42"/>
        <end position="62"/>
    </location>
</feature>
<dbReference type="OrthoDB" id="306351at2759"/>
<dbReference type="Proteomes" id="UP000039865">
    <property type="component" value="Unassembled WGS sequence"/>
</dbReference>
<proteinExistence type="predicted"/>
<name>A0A078A699_STYLE</name>
<dbReference type="CDD" id="cd01767">
    <property type="entry name" value="UBX"/>
    <property type="match status" value="1"/>
</dbReference>
<feature type="domain" description="UBX" evidence="3">
    <location>
        <begin position="450"/>
        <end position="532"/>
    </location>
</feature>
<sequence length="536" mass="62942">MAILNLQAILNVDDVDIVIKLLEQNNWDETTAASAFYAQQINDQQRNSRPRNDSNFYQEEDDTGVRAPMQFQQEQLIDDNTNLIANMGVYQALAQAQRRQTWRAPSYRFTNNIDDDEEEEEKMEDENNGQNNNQNQGIFGSVFYYTKYFFLTIWNGFTYIFKTVFARGDVHPNTNGQEFAAVFDQAMRDLQRQNEVRVKFFDSSFHELCEKSREQKKPLLIVMLNEQDEETFRFTANAFSNQEVQSLMNNDFLIYGMFKERAEANLQRELKFPANATLCVWMLTVGHDQNITIQSRHGGMADEFMPENYLPYLHQNLVLYRIIAEEDPDYQRIQILQDAGIIPIDARPSHRGSSIFGSDSQSFIQDPLIEEQKQRLSQDRALKEKQKRELEEAQLLDQIKRSEEAEKLKQQQQEEEQKRLDQLLQEQIHQQKLTIAQKKKEQLPLEPPEGDPNVCSLVFRLPGSGERVSRRFLKTQKIQLIYDYIESLGEQLQFETPHCDFIIFQSMPKKEYNDMERTLAEEGLFPRAMLQIKEKE</sequence>